<dbReference type="SUPFAM" id="SSF51445">
    <property type="entry name" value="(Trans)glycosidases"/>
    <property type="match status" value="1"/>
</dbReference>
<evidence type="ECO:0000313" key="4">
    <source>
        <dbReference type="EMBL" id="GAG89427.1"/>
    </source>
</evidence>
<evidence type="ECO:0000256" key="1">
    <source>
        <dbReference type="ARBA" id="ARBA00010838"/>
    </source>
</evidence>
<reference evidence="4" key="1">
    <citation type="journal article" date="2014" name="Front. Microbiol.">
        <title>High frequency of phylogenetically diverse reductive dehalogenase-homologous genes in deep subseafloor sedimentary metagenomes.</title>
        <authorList>
            <person name="Kawai M."/>
            <person name="Futagami T."/>
            <person name="Toyoda A."/>
            <person name="Takaki Y."/>
            <person name="Nishi S."/>
            <person name="Hori S."/>
            <person name="Arai W."/>
            <person name="Tsubouchi T."/>
            <person name="Morono Y."/>
            <person name="Uchiyama I."/>
            <person name="Ito T."/>
            <person name="Fujiyama A."/>
            <person name="Inagaki F."/>
            <person name="Takami H."/>
        </authorList>
    </citation>
    <scope>NUCLEOTIDE SEQUENCE</scope>
    <source>
        <strain evidence="4">Expedition CK06-06</strain>
    </source>
</reference>
<evidence type="ECO:0000256" key="3">
    <source>
        <dbReference type="ARBA" id="ARBA00023295"/>
    </source>
</evidence>
<dbReference type="Pfam" id="PF00232">
    <property type="entry name" value="Glyco_hydro_1"/>
    <property type="match status" value="1"/>
</dbReference>
<name>X1C7Z6_9ZZZZ</name>
<comment type="similarity">
    <text evidence="1">Belongs to the glycosyl hydrolase 1 family.</text>
</comment>
<keyword evidence="2" id="KW-0378">Hydrolase</keyword>
<dbReference type="Gene3D" id="3.20.20.80">
    <property type="entry name" value="Glycosidases"/>
    <property type="match status" value="1"/>
</dbReference>
<dbReference type="GO" id="GO:0005975">
    <property type="term" value="P:carbohydrate metabolic process"/>
    <property type="evidence" value="ECO:0007669"/>
    <property type="project" value="InterPro"/>
</dbReference>
<dbReference type="InterPro" id="IPR001360">
    <property type="entry name" value="Glyco_hydro_1"/>
</dbReference>
<dbReference type="PANTHER" id="PTHR10353:SF36">
    <property type="entry name" value="LP05116P"/>
    <property type="match status" value="1"/>
</dbReference>
<accession>X1C7Z6</accession>
<dbReference type="EMBL" id="BART01010551">
    <property type="protein sequence ID" value="GAG89427.1"/>
    <property type="molecule type" value="Genomic_DNA"/>
</dbReference>
<keyword evidence="3" id="KW-0326">Glycosidase</keyword>
<dbReference type="InterPro" id="IPR017853">
    <property type="entry name" value="GH"/>
</dbReference>
<organism evidence="4">
    <name type="scientific">marine sediment metagenome</name>
    <dbReference type="NCBI Taxonomy" id="412755"/>
    <lineage>
        <taxon>unclassified sequences</taxon>
        <taxon>metagenomes</taxon>
        <taxon>ecological metagenomes</taxon>
    </lineage>
</organism>
<proteinExistence type="inferred from homology"/>
<evidence type="ECO:0008006" key="5">
    <source>
        <dbReference type="Google" id="ProtNLM"/>
    </source>
</evidence>
<comment type="caution">
    <text evidence="4">The sequence shown here is derived from an EMBL/GenBank/DDBJ whole genome shotgun (WGS) entry which is preliminary data.</text>
</comment>
<evidence type="ECO:0000256" key="2">
    <source>
        <dbReference type="ARBA" id="ARBA00022801"/>
    </source>
</evidence>
<dbReference type="AlphaFoldDB" id="X1C7Z6"/>
<dbReference type="PANTHER" id="PTHR10353">
    <property type="entry name" value="GLYCOSYL HYDROLASE"/>
    <property type="match status" value="1"/>
</dbReference>
<protein>
    <recommendedName>
        <fullName evidence="5">Glycoside hydrolase family 1 protein</fullName>
    </recommendedName>
</protein>
<feature type="non-terminal residue" evidence="4">
    <location>
        <position position="167"/>
    </location>
</feature>
<sequence>MSLVSEKFPDNFILGTATSAFQVEGAGETEWKGFIGTDGTLLDLAIDHYSRYEEDLDYILYLGNAYRFSMDWSKLQRGPFNPLDQDVIKHYLKIFKTLKENNKKVLLVFNHFANPLWFYRSGCWTNKSSPVWFFDYVKKTLEVFSGYIDIINTFNEPNAYINLAYFF</sequence>
<gene>
    <name evidence="4" type="ORF">S01H4_22890</name>
</gene>
<dbReference type="GO" id="GO:0008422">
    <property type="term" value="F:beta-glucosidase activity"/>
    <property type="evidence" value="ECO:0007669"/>
    <property type="project" value="TreeGrafter"/>
</dbReference>